<protein>
    <submittedName>
        <fullName evidence="1">Uncharacterized protein</fullName>
    </submittedName>
</protein>
<accession>A0A1V6R871</accession>
<sequence>MPGKSTLQPAVAFPTYSENDSSRLMEMRLMYHCTAVTCGMATIIEDTREWRIWSMDVPSLAFLGGPSNPLIDLLLATSASHLGSLNPDDPSLRLASSYYLCLGLEKFNNMLLQANEENSPILFISSVLVALSVLHSRQEQRFDAQFSVPTDWFRALQGVGSVASITRAWIQNSRFEPLLLEKKSSLPCGAIGTNFLFAELLSGLDNDSIDRKEIATYELAVGHLGWSYGCYIAGEQKSTVRRKIISFPAVVPARFIELLEARDPRSLAITAYFFGLTVILDEVWWMRGVAKREILGIMTLVPEEWKWAMAWPLLQIGSDFETHE</sequence>
<dbReference type="PANTHER" id="PTHR47657">
    <property type="entry name" value="STEROL REGULATORY ELEMENT-BINDING PROTEIN ECM22"/>
    <property type="match status" value="1"/>
</dbReference>
<dbReference type="EMBL" id="MDYO01000011">
    <property type="protein sequence ID" value="OQD97680.1"/>
    <property type="molecule type" value="Genomic_DNA"/>
</dbReference>
<reference evidence="2" key="1">
    <citation type="journal article" date="2017" name="Nat. Microbiol.">
        <title>Global analysis of biosynthetic gene clusters reveals vast potential of secondary metabolite production in Penicillium species.</title>
        <authorList>
            <person name="Nielsen J.C."/>
            <person name="Grijseels S."/>
            <person name="Prigent S."/>
            <person name="Ji B."/>
            <person name="Dainat J."/>
            <person name="Nielsen K.F."/>
            <person name="Frisvad J.C."/>
            <person name="Workman M."/>
            <person name="Nielsen J."/>
        </authorList>
    </citation>
    <scope>NUCLEOTIDE SEQUENCE [LARGE SCALE GENOMIC DNA]</scope>
    <source>
        <strain evidence="2">IBT 29525</strain>
    </source>
</reference>
<gene>
    <name evidence="1" type="ORF">PENSOL_c011G01654</name>
</gene>
<organism evidence="1 2">
    <name type="scientific">Penicillium solitum</name>
    <dbReference type="NCBI Taxonomy" id="60172"/>
    <lineage>
        <taxon>Eukaryota</taxon>
        <taxon>Fungi</taxon>
        <taxon>Dikarya</taxon>
        <taxon>Ascomycota</taxon>
        <taxon>Pezizomycotina</taxon>
        <taxon>Eurotiomycetes</taxon>
        <taxon>Eurotiomycetidae</taxon>
        <taxon>Eurotiales</taxon>
        <taxon>Aspergillaceae</taxon>
        <taxon>Penicillium</taxon>
    </lineage>
</organism>
<evidence type="ECO:0000313" key="1">
    <source>
        <dbReference type="EMBL" id="OQD97680.1"/>
    </source>
</evidence>
<dbReference type="InterPro" id="IPR052400">
    <property type="entry name" value="Zn2-C6_fungal_TF"/>
</dbReference>
<dbReference type="GO" id="GO:0000981">
    <property type="term" value="F:DNA-binding transcription factor activity, RNA polymerase II-specific"/>
    <property type="evidence" value="ECO:0007669"/>
    <property type="project" value="TreeGrafter"/>
</dbReference>
<proteinExistence type="predicted"/>
<dbReference type="AlphaFoldDB" id="A0A1V6R871"/>
<dbReference type="STRING" id="60172.A0A1V6R871"/>
<dbReference type="PANTHER" id="PTHR47657:SF14">
    <property type="entry name" value="ZN(2)-C6 FUNGAL-TYPE DOMAIN-CONTAINING PROTEIN"/>
    <property type="match status" value="1"/>
</dbReference>
<dbReference type="Proteomes" id="UP000191612">
    <property type="component" value="Unassembled WGS sequence"/>
</dbReference>
<evidence type="ECO:0000313" key="2">
    <source>
        <dbReference type="Proteomes" id="UP000191612"/>
    </source>
</evidence>
<keyword evidence="2" id="KW-1185">Reference proteome</keyword>
<name>A0A1V6R871_9EURO</name>
<comment type="caution">
    <text evidence="1">The sequence shown here is derived from an EMBL/GenBank/DDBJ whole genome shotgun (WGS) entry which is preliminary data.</text>
</comment>